<sequence>MAAEAVLSSVLEVLLNKLSSSNQNALGSLLGIEKEKRKLESNLSAIKAVLQDAERRQVNEMAVKDWLRKLKDAAYDAEDLVDKLVDKARRKEVENQDGRGKKVRTFFSTSNPLASNFKMKCKMQELMEQFDDIAKERERYQFKERDVQSQPFIPSTRETDSLVNESLVYGRDYEKNCLIYSLIHSGKESVLSIIPIVGMGGVGKTTLAQLVYNDESVVSHFELRMWVYVSEDFDVRRLLKEILQSAIKEKTEQLSMDLLQTHLQEKLGGKRYLLVLDDVWNDVPDQFFEKWERLKTWLACGSMGSKVLVTSRDDQVAGIMHMLPTHYVGILSTGDSWRFFEKLVNPEQNLPQNLLSIGKEMVGKCGGLPLAVKTLGGLMSSKKTESEWEYVKNSEFWKPQDSDGRVLSILRLSYDHLTSSLKQCFAYCAVIPKGDLIDKDRLVKQWIAQGFIHSNKENELLEEKGEGFFKELLRRSLFQVDMETNDINEELYKMHDLIHDLLKSVVEKECFIVKASIDTIPRETRHLTLRDGEWVREPKNLKALKNCKKLRSLFLPNHFVDTNAFLSLRYLRVLELCNSNIYCLPNSIDRLRDLRYLDISYTWITELPETICNLHSLQTLKVLHIPLKKLPKNMKRMINLRHIEFDRGDDFPLPKGIGELTHLRTLPRFVVSKESEAGIEELKGLNQLRGHIWIKGLDNIRNGAIAREADLRAKQHVNSLSLSWSDDETIAIEEKAVEVIDNLEPHSNLKILAVEKYMGPGFPSWMTKKLTNLVEISLSDCNRCEHLPPLGQLPFLESLEIDTMDAAKYIVQFDGSRNCKDLFPSLNYLDLSNMPNLEGWSSPQEDGDGDEQGRGRDERLVFKCLRTLRIHNCPKLTQPPRLPLLPSIESLQIGGMSWDIIEIPTSNSLREIKLDEMPNLEIWSLHEDELVTLPSLCTLSISNCPKLTNMPDLEMRLRQEADDDDKQMVFPWLSELVVQKCPRMARLPHLLHSLEKLKISESNEMLLGSVVNYTSIFELSITGLPEVEQLPEELGRNLTGLYKLKIINCPKLTSLSNQLENLLYLGELTIEGCNDLVLSLPDGLQLQQRSPPLDSLEVLKIIKSCEKQTSLPGDGIVLPSLRRLEIDSCENIESLSADMLQNLTDLSIAESSKVWSSLVSLENLKSLQFFTISGCPEPVMMKLLESAKNLTSLVDLWIENCPGMRSLPESIKTLTSLTDLAISKCHDMRSLPEWVGDLTLLESLYIEDCPGMKSLPEGLQRLRNVQVLHIKGCPLLETKLQRNKEQEWHKVAYVPAIVIGEESDLSDCEGEESSD</sequence>
<accession>A0ACC2KS60</accession>
<evidence type="ECO:0000313" key="1">
    <source>
        <dbReference type="EMBL" id="KAJ8623928.1"/>
    </source>
</evidence>
<proteinExistence type="predicted"/>
<dbReference type="Proteomes" id="UP001234297">
    <property type="component" value="Chromosome 11"/>
</dbReference>
<comment type="caution">
    <text evidence="1">The sequence shown here is derived from an EMBL/GenBank/DDBJ whole genome shotgun (WGS) entry which is preliminary data.</text>
</comment>
<organism evidence="1 2">
    <name type="scientific">Persea americana</name>
    <name type="common">Avocado</name>
    <dbReference type="NCBI Taxonomy" id="3435"/>
    <lineage>
        <taxon>Eukaryota</taxon>
        <taxon>Viridiplantae</taxon>
        <taxon>Streptophyta</taxon>
        <taxon>Embryophyta</taxon>
        <taxon>Tracheophyta</taxon>
        <taxon>Spermatophyta</taxon>
        <taxon>Magnoliopsida</taxon>
        <taxon>Magnoliidae</taxon>
        <taxon>Laurales</taxon>
        <taxon>Lauraceae</taxon>
        <taxon>Persea</taxon>
    </lineage>
</organism>
<dbReference type="EMBL" id="CM056819">
    <property type="protein sequence ID" value="KAJ8623928.1"/>
    <property type="molecule type" value="Genomic_DNA"/>
</dbReference>
<keyword evidence="2" id="KW-1185">Reference proteome</keyword>
<reference evidence="1 2" key="1">
    <citation type="journal article" date="2022" name="Hortic Res">
        <title>A haplotype resolved chromosomal level avocado genome allows analysis of novel avocado genes.</title>
        <authorList>
            <person name="Nath O."/>
            <person name="Fletcher S.J."/>
            <person name="Hayward A."/>
            <person name="Shaw L.M."/>
            <person name="Masouleh A.K."/>
            <person name="Furtado A."/>
            <person name="Henry R.J."/>
            <person name="Mitter N."/>
        </authorList>
    </citation>
    <scope>NUCLEOTIDE SEQUENCE [LARGE SCALE GENOMIC DNA]</scope>
    <source>
        <strain evidence="2">cv. Hass</strain>
    </source>
</reference>
<evidence type="ECO:0000313" key="2">
    <source>
        <dbReference type="Proteomes" id="UP001234297"/>
    </source>
</evidence>
<gene>
    <name evidence="1" type="ORF">MRB53_032458</name>
</gene>
<name>A0ACC2KS60_PERAE</name>
<protein>
    <submittedName>
        <fullName evidence="1">Uncharacterized protein</fullName>
    </submittedName>
</protein>